<feature type="transmembrane region" description="Helical" evidence="7">
    <location>
        <begin position="230"/>
        <end position="252"/>
    </location>
</feature>
<dbReference type="SUPFAM" id="SSF103473">
    <property type="entry name" value="MFS general substrate transporter"/>
    <property type="match status" value="1"/>
</dbReference>
<name>A0A6H0XRV7_9PEZI</name>
<dbReference type="InterPro" id="IPR036259">
    <property type="entry name" value="MFS_trans_sf"/>
</dbReference>
<evidence type="ECO:0000256" key="7">
    <source>
        <dbReference type="SAM" id="Phobius"/>
    </source>
</evidence>
<keyword evidence="4 7" id="KW-0812">Transmembrane</keyword>
<gene>
    <name evidence="8" type="ORF">AMS68_002960</name>
</gene>
<evidence type="ECO:0000256" key="4">
    <source>
        <dbReference type="ARBA" id="ARBA00022692"/>
    </source>
</evidence>
<dbReference type="EMBL" id="CP051140">
    <property type="protein sequence ID" value="QIW97442.1"/>
    <property type="molecule type" value="Genomic_DNA"/>
</dbReference>
<dbReference type="GO" id="GO:0022857">
    <property type="term" value="F:transmembrane transporter activity"/>
    <property type="evidence" value="ECO:0007669"/>
    <property type="project" value="TreeGrafter"/>
</dbReference>
<accession>A0A6H0XRV7</accession>
<protein>
    <submittedName>
        <fullName evidence="8">Uncharacterized protein</fullName>
    </submittedName>
</protein>
<evidence type="ECO:0000256" key="6">
    <source>
        <dbReference type="ARBA" id="ARBA00023136"/>
    </source>
</evidence>
<sequence length="483" mass="53608">MLPLQYPQALAVQSFHDPDSVIARVGLLVPRALTGLAMGFANINFLPTLLDLYGASLMSEVPHQEHVQLDDVRRQGGGIGLWLGLWTWCYIGSLSIGFCIGACVIYALTPDWGFYLTITLLAMFLFVNIIAPETRQAPYRRSVIHVFDHEYMLKRRVANGEVHLHLYQTGPRWWFEEVWAGIVLSFRMIFQAGFFVMNLYFAWIYAQVVLVIILLGALLSRYYIWSSDLVGLASLAMAVGALFAVPLTHGGFCSRSRTHPQRTDSMTLQHGGVKWTSHMVRRCIFTLVLPLAGLAYTLASPGPDVSWIIPVVFVGLVGFLSNLAMTECIGLMMETFDTCDLQAGANNRHRENSLPGNLQKVRTHYSAFPRVCAGFFASQSLGFMLAAAATGVSGVVTRAIGAQVSTACVAGILLVLTILLLLTLLRWHTVQVVPDAVMTENKPTDWRPVVLGNSSSKKRRMNLLETGQMSRWSEIRRLNGLEK</sequence>
<keyword evidence="9" id="KW-1185">Reference proteome</keyword>
<dbReference type="Proteomes" id="UP000503462">
    <property type="component" value="Chromosome 2"/>
</dbReference>
<dbReference type="PANTHER" id="PTHR23502:SF186">
    <property type="entry name" value="MAJOR FACILITATOR SUPERFAMILY (MFS) PROFILE DOMAIN-CONTAINING PROTEIN"/>
    <property type="match status" value="1"/>
</dbReference>
<evidence type="ECO:0000256" key="2">
    <source>
        <dbReference type="ARBA" id="ARBA00022448"/>
    </source>
</evidence>
<comment type="subcellular location">
    <subcellularLocation>
        <location evidence="1">Cell membrane</location>
        <topology evidence="1">Multi-pass membrane protein</topology>
    </subcellularLocation>
</comment>
<evidence type="ECO:0000256" key="3">
    <source>
        <dbReference type="ARBA" id="ARBA00022475"/>
    </source>
</evidence>
<organism evidence="8 9">
    <name type="scientific">Peltaster fructicola</name>
    <dbReference type="NCBI Taxonomy" id="286661"/>
    <lineage>
        <taxon>Eukaryota</taxon>
        <taxon>Fungi</taxon>
        <taxon>Dikarya</taxon>
        <taxon>Ascomycota</taxon>
        <taxon>Pezizomycotina</taxon>
        <taxon>Dothideomycetes</taxon>
        <taxon>Dothideomycetes incertae sedis</taxon>
        <taxon>Peltaster</taxon>
    </lineage>
</organism>
<feature type="transmembrane region" description="Helical" evidence="7">
    <location>
        <begin position="279"/>
        <end position="299"/>
    </location>
</feature>
<dbReference type="OrthoDB" id="10250282at2759"/>
<dbReference type="AlphaFoldDB" id="A0A6H0XRV7"/>
<keyword evidence="5 7" id="KW-1133">Transmembrane helix</keyword>
<keyword evidence="2" id="KW-0813">Transport</keyword>
<evidence type="ECO:0000313" key="9">
    <source>
        <dbReference type="Proteomes" id="UP000503462"/>
    </source>
</evidence>
<feature type="transmembrane region" description="Helical" evidence="7">
    <location>
        <begin position="367"/>
        <end position="388"/>
    </location>
</feature>
<keyword evidence="6 7" id="KW-0472">Membrane</keyword>
<feature type="transmembrane region" description="Helical" evidence="7">
    <location>
        <begin position="400"/>
        <end position="422"/>
    </location>
</feature>
<evidence type="ECO:0000256" key="1">
    <source>
        <dbReference type="ARBA" id="ARBA00004651"/>
    </source>
</evidence>
<reference evidence="8 9" key="1">
    <citation type="journal article" date="2016" name="Sci. Rep.">
        <title>Peltaster fructicola genome reveals evolution from an invasive phytopathogen to an ectophytic parasite.</title>
        <authorList>
            <person name="Xu C."/>
            <person name="Chen H."/>
            <person name="Gleason M.L."/>
            <person name="Xu J.R."/>
            <person name="Liu H."/>
            <person name="Zhang R."/>
            <person name="Sun G."/>
        </authorList>
    </citation>
    <scope>NUCLEOTIDE SEQUENCE [LARGE SCALE GENOMIC DNA]</scope>
    <source>
        <strain evidence="8 9">LNHT1506</strain>
    </source>
</reference>
<feature type="transmembrane region" description="Helical" evidence="7">
    <location>
        <begin position="114"/>
        <end position="131"/>
    </location>
</feature>
<evidence type="ECO:0000256" key="5">
    <source>
        <dbReference type="ARBA" id="ARBA00022989"/>
    </source>
</evidence>
<proteinExistence type="predicted"/>
<feature type="transmembrane region" description="Helical" evidence="7">
    <location>
        <begin position="305"/>
        <end position="325"/>
    </location>
</feature>
<feature type="transmembrane region" description="Helical" evidence="7">
    <location>
        <begin position="83"/>
        <end position="108"/>
    </location>
</feature>
<evidence type="ECO:0000313" key="8">
    <source>
        <dbReference type="EMBL" id="QIW97442.1"/>
    </source>
</evidence>
<keyword evidence="3" id="KW-1003">Cell membrane</keyword>
<dbReference type="GO" id="GO:0005886">
    <property type="term" value="C:plasma membrane"/>
    <property type="evidence" value="ECO:0007669"/>
    <property type="project" value="UniProtKB-SubCell"/>
</dbReference>
<feature type="transmembrane region" description="Helical" evidence="7">
    <location>
        <begin position="195"/>
        <end position="224"/>
    </location>
</feature>
<dbReference type="PANTHER" id="PTHR23502">
    <property type="entry name" value="MAJOR FACILITATOR SUPERFAMILY"/>
    <property type="match status" value="1"/>
</dbReference>